<sequence length="131" mass="16105">MHPDNDNHHDVHCIDEHQSDDYVEHQSASIIMTIPVNWLQTYQWNREQCLQWKQMIENDLKQLEKFRSNNEFNEIIKQRIRFLENKLVRNFVRLIFARKHWPKWEEIDDLHSFSIVSNWFQAIGLDNKCKE</sequence>
<comment type="caution">
    <text evidence="1">The sequence shown here is derived from an EMBL/GenBank/DDBJ whole genome shotgun (WGS) entry which is preliminary data.</text>
</comment>
<evidence type="ECO:0000313" key="1">
    <source>
        <dbReference type="EMBL" id="OTF81541.1"/>
    </source>
</evidence>
<accession>A0A1Y3BKN2</accession>
<dbReference type="EMBL" id="MUJZ01013079">
    <property type="protein sequence ID" value="OTF81541.1"/>
    <property type="molecule type" value="Genomic_DNA"/>
</dbReference>
<protein>
    <submittedName>
        <fullName evidence="1">Uncharacterized protein</fullName>
    </submittedName>
</protein>
<evidence type="ECO:0000313" key="2">
    <source>
        <dbReference type="Proteomes" id="UP000194236"/>
    </source>
</evidence>
<organism evidence="1 2">
    <name type="scientific">Euroglyphus maynei</name>
    <name type="common">Mayne's house dust mite</name>
    <dbReference type="NCBI Taxonomy" id="6958"/>
    <lineage>
        <taxon>Eukaryota</taxon>
        <taxon>Metazoa</taxon>
        <taxon>Ecdysozoa</taxon>
        <taxon>Arthropoda</taxon>
        <taxon>Chelicerata</taxon>
        <taxon>Arachnida</taxon>
        <taxon>Acari</taxon>
        <taxon>Acariformes</taxon>
        <taxon>Sarcoptiformes</taxon>
        <taxon>Astigmata</taxon>
        <taxon>Psoroptidia</taxon>
        <taxon>Analgoidea</taxon>
        <taxon>Pyroglyphidae</taxon>
        <taxon>Pyroglyphinae</taxon>
        <taxon>Euroglyphus</taxon>
    </lineage>
</organism>
<feature type="non-terminal residue" evidence="1">
    <location>
        <position position="131"/>
    </location>
</feature>
<name>A0A1Y3BKN2_EURMA</name>
<reference evidence="1 2" key="1">
    <citation type="submission" date="2017-03" db="EMBL/GenBank/DDBJ databases">
        <title>Genome Survey of Euroglyphus maynei.</title>
        <authorList>
            <person name="Arlian L.G."/>
            <person name="Morgan M.S."/>
            <person name="Rider S.D."/>
        </authorList>
    </citation>
    <scope>NUCLEOTIDE SEQUENCE [LARGE SCALE GENOMIC DNA]</scope>
    <source>
        <strain evidence="1">Arlian Lab</strain>
        <tissue evidence="1">Whole body</tissue>
    </source>
</reference>
<dbReference type="InterPro" id="IPR046933">
    <property type="entry name" value="SAM_KSR1_N_sf"/>
</dbReference>
<gene>
    <name evidence="1" type="ORF">BLA29_012737</name>
</gene>
<proteinExistence type="predicted"/>
<dbReference type="AlphaFoldDB" id="A0A1Y3BKN2"/>
<dbReference type="Gene3D" id="6.10.140.1120">
    <property type="match status" value="1"/>
</dbReference>
<dbReference type="Proteomes" id="UP000194236">
    <property type="component" value="Unassembled WGS sequence"/>
</dbReference>
<keyword evidence="2" id="KW-1185">Reference proteome</keyword>